<protein>
    <recommendedName>
        <fullName evidence="3">Bacteriophage lysis protein</fullName>
    </recommendedName>
</protein>
<keyword evidence="1" id="KW-0472">Membrane</keyword>
<proteinExistence type="predicted"/>
<gene>
    <name evidence="2" type="ORF">ARTV_0002</name>
</gene>
<reference evidence="2" key="1">
    <citation type="submission" date="2018-04" db="EMBL/GenBank/DDBJ databases">
        <authorList>
            <person name="Go L.Y."/>
            <person name="Mitchell J.A."/>
        </authorList>
    </citation>
    <scope>NUCLEOTIDE SEQUENCE</scope>
    <source>
        <strain evidence="2">ARTV</strain>
    </source>
</reference>
<accession>A0A3B0M9S2</accession>
<dbReference type="EMBL" id="UFQR01000001">
    <property type="protein sequence ID" value="SSW94487.1"/>
    <property type="molecule type" value="Genomic_DNA"/>
</dbReference>
<dbReference type="Pfam" id="PF03245">
    <property type="entry name" value="Phage_lysis"/>
    <property type="match status" value="1"/>
</dbReference>
<dbReference type="AlphaFoldDB" id="A0A3B0M9S2"/>
<keyword evidence="1" id="KW-1133">Transmembrane helix</keyword>
<organism evidence="2">
    <name type="scientific">Arsenophonus endosymbiont of Trialeurodes vaporariorum</name>
    <dbReference type="NCBI Taxonomy" id="235567"/>
    <lineage>
        <taxon>Bacteria</taxon>
        <taxon>Pseudomonadati</taxon>
        <taxon>Pseudomonadota</taxon>
        <taxon>Gammaproteobacteria</taxon>
        <taxon>Enterobacterales</taxon>
        <taxon>Morganellaceae</taxon>
        <taxon>Arsenophonus</taxon>
    </lineage>
</organism>
<evidence type="ECO:0008006" key="3">
    <source>
        <dbReference type="Google" id="ProtNLM"/>
    </source>
</evidence>
<keyword evidence="1" id="KW-0812">Transmembrane</keyword>
<evidence type="ECO:0000256" key="1">
    <source>
        <dbReference type="SAM" id="Phobius"/>
    </source>
</evidence>
<sequence length="149" mass="17386" precursor="true">MLWRPYTFTVVIIAALVLSLVFVNSQYQTVKQNYHTLKQQYHVQIEAVKLQQQKIDTLQQIDIQKTEKLNNAKVKISKLDDAVRAGAKRLRINAVCRASKTTTAQSRYDEATSQLGEAARQDYFRLREMIVENEKKTEYLQQYIKSQCQ</sequence>
<evidence type="ECO:0000313" key="2">
    <source>
        <dbReference type="EMBL" id="SSW94487.1"/>
    </source>
</evidence>
<name>A0A3B0M9S2_9GAMM</name>
<dbReference type="GO" id="GO:0044659">
    <property type="term" value="P:viral release from host cell by cytolysis"/>
    <property type="evidence" value="ECO:0007669"/>
    <property type="project" value="InterPro"/>
</dbReference>
<dbReference type="InterPro" id="IPR004929">
    <property type="entry name" value="I-spanin"/>
</dbReference>
<feature type="transmembrane region" description="Helical" evidence="1">
    <location>
        <begin position="6"/>
        <end position="23"/>
    </location>
</feature>